<comment type="function">
    <text evidence="14">E3 ubiquitin-protein ligase component of the ribosome quality control complex (RQC), a ribosome-associated complex that mediates ubiquitination and extraction of incompletely synthesized nascent chains for proteasomal degradation. Mediates ubiquitination of proteins derived from mRNAs lacking stop codons (non-stop proteins) and other translation arrest products induced by poly-lysine sequences and tandem rare codons. Ubiquitination leads to CDC48 recruitment for extraction and degradation of the incomplete translation product. May indirectly play a role in chromatin function and transcription.</text>
</comment>
<dbReference type="FunFam" id="3.30.40.10:FF:000038">
    <property type="entry name" value="E3 ubiquitin-protein ligase listerin"/>
    <property type="match status" value="1"/>
</dbReference>
<evidence type="ECO:0000256" key="11">
    <source>
        <dbReference type="ARBA" id="ARBA00022771"/>
    </source>
</evidence>
<dbReference type="Gene3D" id="1.25.10.10">
    <property type="entry name" value="Leucine-rich Repeat Variant"/>
    <property type="match status" value="1"/>
</dbReference>
<comment type="subcellular location">
    <subcellularLocation>
        <location evidence="2">Cytoplasm</location>
        <location evidence="2">Cytosol</location>
    </subcellularLocation>
</comment>
<dbReference type="GO" id="GO:0043023">
    <property type="term" value="F:ribosomal large subunit binding"/>
    <property type="evidence" value="ECO:0007669"/>
    <property type="project" value="TreeGrafter"/>
</dbReference>
<dbReference type="OrthoDB" id="6108at2759"/>
<dbReference type="InterPro" id="IPR011989">
    <property type="entry name" value="ARM-like"/>
</dbReference>
<dbReference type="EMBL" id="LAFY01000378">
    <property type="protein sequence ID" value="KJX98844.1"/>
    <property type="molecule type" value="Genomic_DNA"/>
</dbReference>
<keyword evidence="10" id="KW-0677">Repeat</keyword>
<reference evidence="18 19" key="1">
    <citation type="submission" date="2015-03" db="EMBL/GenBank/DDBJ databases">
        <title>RNA-seq based gene annotation and comparative genomics of four Zymoseptoria species reveal species-specific pathogenicity related genes and transposable element activity.</title>
        <authorList>
            <person name="Grandaubert J."/>
            <person name="Bhattacharyya A."/>
            <person name="Stukenbrock E.H."/>
        </authorList>
    </citation>
    <scope>NUCLEOTIDE SEQUENCE [LARGE SCALE GENOMIC DNA]</scope>
    <source>
        <strain evidence="18 19">Zb18110</strain>
    </source>
</reference>
<dbReference type="InterPro" id="IPR016024">
    <property type="entry name" value="ARM-type_fold"/>
</dbReference>
<evidence type="ECO:0000256" key="16">
    <source>
        <dbReference type="RuleBase" id="RU367090"/>
    </source>
</evidence>
<dbReference type="InterPro" id="IPR006594">
    <property type="entry name" value="LisH"/>
</dbReference>
<keyword evidence="13 16" id="KW-0862">Zinc</keyword>
<keyword evidence="8 16" id="KW-0808">Transferase</keyword>
<dbReference type="Pfam" id="PF22958">
    <property type="entry name" value="Ltn1_1st"/>
    <property type="match status" value="1"/>
</dbReference>
<dbReference type="STRING" id="1047168.A0A0F4GN29"/>
<dbReference type="GO" id="GO:0061630">
    <property type="term" value="F:ubiquitin protein ligase activity"/>
    <property type="evidence" value="ECO:0007669"/>
    <property type="project" value="UniProtKB-UniRule"/>
</dbReference>
<dbReference type="UniPathway" id="UPA00143"/>
<protein>
    <recommendedName>
        <fullName evidence="6 16">E3 ubiquitin-protein ligase listerin</fullName>
        <ecNumber evidence="5 16">2.3.2.27</ecNumber>
    </recommendedName>
    <alternativeName>
        <fullName evidence="16">RING-type E3 ubiquitin transferase listerin</fullName>
    </alternativeName>
</protein>
<evidence type="ECO:0000256" key="2">
    <source>
        <dbReference type="ARBA" id="ARBA00004514"/>
    </source>
</evidence>
<evidence type="ECO:0000256" key="3">
    <source>
        <dbReference type="ARBA" id="ARBA00004906"/>
    </source>
</evidence>
<sequence>MSRKFKSQASSGRVGTFGNSGFGSTQSSTLSYVQEPLDYSGISDANVVVALKNLTKKDSTTKTKALEDLQVGLVTDNDISDALLETWIRLFPRLSIDNARRVRQLAHSLNGQLCAKCGKRVAKHLPKIAGAWLSGLFDNDRAAAKAAQDALSTVFPNQEKIQGLRKAFQEAILEYCRDALLHETAQTLSDERTVSVEDAQATHARVVSTSISVLSSLLEHLPSEEVAKQSYLYEAVFGDKGFWENASHPDSTVRKALHRLVRVCLNKQPAFVSDNLKLVSHAYLYKALPSDQTGSSLDYAQTLHVLTRELPTAWTEAYTGKKSATSRLRQCLKTGSYSGPPGFWDAMSNVFQILPAEVMPKSYDESADLLMAARDGVTRKEERFNASAAWPAYFTLVDLASRQLSGKDFDRLLLNFAVPPVGQYLQPADETSQWSVNGAKAAQLVSKAAMVKGFGLLLEREWPAYANKLIESAKTSQPEQSKDFDKSQKHVATTGERWADLQRELYATTYDLPDSTRSVFADANAKILSEAIALLKTRNGKPYGAAAIVEQQLRTCSTELLRDRNFKNTLLAFLKDDVPSLVYSPAQRHLTRCLYAVVSESEFKEVFDTTLAAILRGDDTDNSKTKALHAFFPMNTPLQAVELARSSEVLQSYLTTLAIAHADPSAANLFSDLMKLGVVASETSDRLLSQLTDSLSLSGPEQQVAITTFDKIASTNQQALKAFMSSSNGAGEQLMPIVLRLEQSADDSVAEKAAALSSKLTSTLGSEATGARFDMILHNLEKVSSQSLPMDTVLELGSKMRVDSGKIDQSLPNIDVFRQATIAVIKSPKESLGLLSPLGGAVHVVRSDASNPSPAVEYDGEGLSQALRISMYLISTIGADIASFSGGNASAYVALLSVCVLLAEDCLSIKGANAMWLPNEAQALEHEIMEFVRDAHAVLAEVSAKNEDEFFAGLSALKPGSGKSSPLAYYASLAAVKAHENIFELQGHGADLNKSCEDTLRTVRASKDPLALTAYIVEYAQPLTGAQYLARLCNELVADLTALDIEAKESDGLESLVVLNAILNTQDDISSTIAKNRMVFMVKHIIAWLGLGTSLAVKAEIFKVLTSLMPSISDMYGEHWAQVTKILISLWSASPSTDDDSIVSENKILIINASLRLYSALEKLTRAEEPNDDLVETMKEGKDQSLNGLVNLLKSSSDVSDLHHQPLMITNELLARTLSKTSVKSLNDAEDLFPLLYAPSHAIQSATFSLLQKHIPAAQEQISFDAALENKTAQLPDELLSLIIEAPTLDTLADASFDVAMPLQLQGFLNSWRVLFEHFNGSSYRVKTDYVGQLKDGGYVSGLLSLTFDFLGHTRGRPVDASKFDVNQYTSDSEPNAERDVQWLLTHLYYLALTHLPSLVKAYVLDIRSRQTPQIIETWTAKYISPLTITSSLQEVADWADKSVKDDPDYENMTVKVGMRSREVNVAYLVDEQHMAIKVVLPEAYPLDAAKVTSVNRVAVKEEKWQSWLRNCQGVITFSNGSITDALAAWRKNVSGTLKGQTECAICYSIISGAKELPTKRCQTCKNLFHASCLFKWFKSSNASTCPLCRNAFNFN</sequence>
<dbReference type="Pfam" id="PF13639">
    <property type="entry name" value="zf-RING_2"/>
    <property type="match status" value="1"/>
</dbReference>
<dbReference type="Pfam" id="PF23009">
    <property type="entry name" value="UBC_like"/>
    <property type="match status" value="1"/>
</dbReference>
<keyword evidence="7" id="KW-0963">Cytoplasm</keyword>
<comment type="function">
    <text evidence="16">E3 ubiquitin-protein ligase. Component of the ribosome quality control complex (RQC), a ribosome-associated complex that mediates ubiquitination and extraction of incompletely synthesized nascent chains for proteasomal degradation.</text>
</comment>
<dbReference type="GO" id="GO:0008270">
    <property type="term" value="F:zinc ion binding"/>
    <property type="evidence" value="ECO:0007669"/>
    <property type="project" value="UniProtKB-KW"/>
</dbReference>
<comment type="pathway">
    <text evidence="3 16">Protein modification; protein ubiquitination.</text>
</comment>
<evidence type="ECO:0000256" key="9">
    <source>
        <dbReference type="ARBA" id="ARBA00022723"/>
    </source>
</evidence>
<dbReference type="Proteomes" id="UP000033647">
    <property type="component" value="Unassembled WGS sequence"/>
</dbReference>
<keyword evidence="11 15" id="KW-0863">Zinc-finger</keyword>
<keyword evidence="9 16" id="KW-0479">Metal-binding</keyword>
<dbReference type="InterPro" id="IPR013083">
    <property type="entry name" value="Znf_RING/FYVE/PHD"/>
</dbReference>
<dbReference type="GO" id="GO:0016567">
    <property type="term" value="P:protein ubiquitination"/>
    <property type="evidence" value="ECO:0007669"/>
    <property type="project" value="UniProtKB-UniPathway"/>
</dbReference>
<evidence type="ECO:0000256" key="4">
    <source>
        <dbReference type="ARBA" id="ARBA00007997"/>
    </source>
</evidence>
<dbReference type="PANTHER" id="PTHR12389:SF0">
    <property type="entry name" value="E3 UBIQUITIN-PROTEIN LIGASE LISTERIN"/>
    <property type="match status" value="1"/>
</dbReference>
<dbReference type="Pfam" id="PF22999">
    <property type="entry name" value="LTN1_E3_ligase_6th"/>
    <property type="match status" value="1"/>
</dbReference>
<comment type="subunit">
    <text evidence="16">Component of the ribosome quality control complex (RQC).</text>
</comment>
<evidence type="ECO:0000256" key="14">
    <source>
        <dbReference type="ARBA" id="ARBA00055150"/>
    </source>
</evidence>
<dbReference type="GO" id="GO:0072344">
    <property type="term" value="P:rescue of stalled ribosome"/>
    <property type="evidence" value="ECO:0007669"/>
    <property type="project" value="UniProtKB-UniRule"/>
</dbReference>
<evidence type="ECO:0000313" key="18">
    <source>
        <dbReference type="EMBL" id="KJX98844.1"/>
    </source>
</evidence>
<dbReference type="SMART" id="SM01197">
    <property type="entry name" value="FANCL_C"/>
    <property type="match status" value="1"/>
</dbReference>
<dbReference type="InterPro" id="IPR054478">
    <property type="entry name" value="LTN1_UBC"/>
</dbReference>
<dbReference type="Pfam" id="PF23280">
    <property type="entry name" value="TPR_26"/>
    <property type="match status" value="1"/>
</dbReference>
<comment type="caution">
    <text evidence="18">The sequence shown here is derived from an EMBL/GenBank/DDBJ whole genome shotgun (WGS) entry which is preliminary data.</text>
</comment>
<evidence type="ECO:0000256" key="7">
    <source>
        <dbReference type="ARBA" id="ARBA00022490"/>
    </source>
</evidence>
<organism evidence="18 19">
    <name type="scientific">Zymoseptoria brevis</name>
    <dbReference type="NCBI Taxonomy" id="1047168"/>
    <lineage>
        <taxon>Eukaryota</taxon>
        <taxon>Fungi</taxon>
        <taxon>Dikarya</taxon>
        <taxon>Ascomycota</taxon>
        <taxon>Pezizomycotina</taxon>
        <taxon>Dothideomycetes</taxon>
        <taxon>Dothideomycetidae</taxon>
        <taxon>Mycosphaerellales</taxon>
        <taxon>Mycosphaerellaceae</taxon>
        <taxon>Zymoseptoria</taxon>
    </lineage>
</organism>
<evidence type="ECO:0000256" key="1">
    <source>
        <dbReference type="ARBA" id="ARBA00000900"/>
    </source>
</evidence>
<gene>
    <name evidence="18" type="ORF">TI39_contig386g00003</name>
</gene>
<dbReference type="InterPro" id="IPR057030">
    <property type="entry name" value="TPR_Rkr-1"/>
</dbReference>
<accession>A0A0F4GN29</accession>
<dbReference type="InterPro" id="IPR001841">
    <property type="entry name" value="Znf_RING"/>
</dbReference>
<dbReference type="GO" id="GO:0005829">
    <property type="term" value="C:cytosol"/>
    <property type="evidence" value="ECO:0007669"/>
    <property type="project" value="UniProtKB-SubCell"/>
</dbReference>
<dbReference type="EC" id="2.3.2.27" evidence="5 16"/>
<dbReference type="InterPro" id="IPR054476">
    <property type="entry name" value="Ltn1_N"/>
</dbReference>
<dbReference type="InterPro" id="IPR054477">
    <property type="entry name" value="LTN1_E3_ligase_6th"/>
</dbReference>
<evidence type="ECO:0000256" key="5">
    <source>
        <dbReference type="ARBA" id="ARBA00012483"/>
    </source>
</evidence>
<dbReference type="SUPFAM" id="SSF48371">
    <property type="entry name" value="ARM repeat"/>
    <property type="match status" value="1"/>
</dbReference>
<evidence type="ECO:0000259" key="17">
    <source>
        <dbReference type="PROSITE" id="PS50089"/>
    </source>
</evidence>
<dbReference type="SMART" id="SM00184">
    <property type="entry name" value="RING"/>
    <property type="match status" value="1"/>
</dbReference>
<dbReference type="InterPro" id="IPR011016">
    <property type="entry name" value="Znf_RING-CH"/>
</dbReference>
<dbReference type="PANTHER" id="PTHR12389">
    <property type="entry name" value="ZINC FINGER PROTEIN 294"/>
    <property type="match status" value="1"/>
</dbReference>
<comment type="catalytic activity">
    <reaction evidence="1 16">
        <text>S-ubiquitinyl-[E2 ubiquitin-conjugating enzyme]-L-cysteine + [acceptor protein]-L-lysine = [E2 ubiquitin-conjugating enzyme]-L-cysteine + N(6)-ubiquitinyl-[acceptor protein]-L-lysine.</text>
        <dbReference type="EC" id="2.3.2.27"/>
    </reaction>
</comment>
<dbReference type="SMART" id="SM00744">
    <property type="entry name" value="RINGv"/>
    <property type="match status" value="1"/>
</dbReference>
<proteinExistence type="inferred from homology"/>
<evidence type="ECO:0000256" key="10">
    <source>
        <dbReference type="ARBA" id="ARBA00022737"/>
    </source>
</evidence>
<dbReference type="PROSITE" id="PS50896">
    <property type="entry name" value="LISH"/>
    <property type="match status" value="1"/>
</dbReference>
<evidence type="ECO:0000256" key="6">
    <source>
        <dbReference type="ARBA" id="ARBA00017157"/>
    </source>
</evidence>
<evidence type="ECO:0000256" key="12">
    <source>
        <dbReference type="ARBA" id="ARBA00022786"/>
    </source>
</evidence>
<keyword evidence="19" id="KW-1185">Reference proteome</keyword>
<dbReference type="Gene3D" id="3.30.40.10">
    <property type="entry name" value="Zinc/RING finger domain, C3HC4 (zinc finger)"/>
    <property type="match status" value="1"/>
</dbReference>
<evidence type="ECO:0000256" key="8">
    <source>
        <dbReference type="ARBA" id="ARBA00022679"/>
    </source>
</evidence>
<dbReference type="InterPro" id="IPR039795">
    <property type="entry name" value="LTN1/Rkr1"/>
</dbReference>
<dbReference type="CDD" id="cd16491">
    <property type="entry name" value="RING-CH-C4HC3_LTN1"/>
    <property type="match status" value="1"/>
</dbReference>
<name>A0A0F4GN29_9PEZI</name>
<feature type="domain" description="RING-type" evidence="17">
    <location>
        <begin position="1544"/>
        <end position="1590"/>
    </location>
</feature>
<dbReference type="InterPro" id="IPR039804">
    <property type="entry name" value="RING-CH-C4HC3_LTN1"/>
</dbReference>
<keyword evidence="12 16" id="KW-0833">Ubl conjugation pathway</keyword>
<dbReference type="GO" id="GO:1990116">
    <property type="term" value="P:ribosome-associated ubiquitin-dependent protein catabolic process"/>
    <property type="evidence" value="ECO:0007669"/>
    <property type="project" value="UniProtKB-UniRule"/>
</dbReference>
<dbReference type="PROSITE" id="PS50089">
    <property type="entry name" value="ZF_RING_2"/>
    <property type="match status" value="1"/>
</dbReference>
<dbReference type="GO" id="GO:1990112">
    <property type="term" value="C:RQC complex"/>
    <property type="evidence" value="ECO:0007669"/>
    <property type="project" value="UniProtKB-UniRule"/>
</dbReference>
<dbReference type="SUPFAM" id="SSF57850">
    <property type="entry name" value="RING/U-box"/>
    <property type="match status" value="1"/>
</dbReference>
<evidence type="ECO:0000256" key="13">
    <source>
        <dbReference type="ARBA" id="ARBA00022833"/>
    </source>
</evidence>
<evidence type="ECO:0000313" key="19">
    <source>
        <dbReference type="Proteomes" id="UP000033647"/>
    </source>
</evidence>
<comment type="similarity">
    <text evidence="4 16">Belongs to the LTN1 family.</text>
</comment>
<evidence type="ECO:0000256" key="15">
    <source>
        <dbReference type="PROSITE-ProRule" id="PRU00175"/>
    </source>
</evidence>